<reference evidence="3 4" key="1">
    <citation type="journal article" date="2020" name="Nature">
        <title>Six reference-quality genomes reveal evolution of bat adaptations.</title>
        <authorList>
            <person name="Jebb D."/>
            <person name="Huang Z."/>
            <person name="Pippel M."/>
            <person name="Hughes G.M."/>
            <person name="Lavrichenko K."/>
            <person name="Devanna P."/>
            <person name="Winkler S."/>
            <person name="Jermiin L.S."/>
            <person name="Skirmuntt E.C."/>
            <person name="Katzourakis A."/>
            <person name="Burkitt-Gray L."/>
            <person name="Ray D.A."/>
            <person name="Sullivan K.A.M."/>
            <person name="Roscito J.G."/>
            <person name="Kirilenko B.M."/>
            <person name="Davalos L.M."/>
            <person name="Corthals A.P."/>
            <person name="Power M.L."/>
            <person name="Jones G."/>
            <person name="Ransome R.D."/>
            <person name="Dechmann D.K.N."/>
            <person name="Locatelli A.G."/>
            <person name="Puechmaille S.J."/>
            <person name="Fedrigo O."/>
            <person name="Jarvis E.D."/>
            <person name="Hiller M."/>
            <person name="Vernes S.C."/>
            <person name="Myers E.W."/>
            <person name="Teeling E.C."/>
        </authorList>
    </citation>
    <scope>NUCLEOTIDE SEQUENCE [LARGE SCALE GENOMIC DNA]</scope>
    <source>
        <strain evidence="3">Bat1K_MPI-CBG_1</strain>
    </source>
</reference>
<feature type="domain" description="HTH psq-type" evidence="2">
    <location>
        <begin position="1"/>
        <end position="52"/>
    </location>
</feature>
<comment type="subcellular location">
    <subcellularLocation>
        <location evidence="1">Nucleus</location>
    </subcellularLocation>
</comment>
<evidence type="ECO:0000256" key="1">
    <source>
        <dbReference type="PROSITE-ProRule" id="PRU00320"/>
    </source>
</evidence>
<dbReference type="PANTHER" id="PTHR19303">
    <property type="entry name" value="TRANSPOSON"/>
    <property type="match status" value="1"/>
</dbReference>
<name>A0A834ES89_9CHIR</name>
<dbReference type="Gene3D" id="1.10.10.60">
    <property type="entry name" value="Homeodomain-like"/>
    <property type="match status" value="1"/>
</dbReference>
<dbReference type="PANTHER" id="PTHR19303:SF17">
    <property type="entry name" value="TIGGER TRANSPOSABLE ELEMENT-DERIVED PROTEIN 7"/>
    <property type="match status" value="1"/>
</dbReference>
<evidence type="ECO:0000313" key="4">
    <source>
        <dbReference type="Proteomes" id="UP000664940"/>
    </source>
</evidence>
<gene>
    <name evidence="3" type="ORF">HJG60_018897</name>
</gene>
<keyword evidence="1" id="KW-0238">DNA-binding</keyword>
<sequence length="120" mass="13918">MNKRGKYTILNLEEKMKVLSRIEAGQSHKNIMDEFGISKSTFYDIKKNKKLILDFVLKQDIPFFGAEKRKRTTGAKYGDVDNEIYMWYQQKCSAGVPVRSVELQAAAERFAVFWANKLQS</sequence>
<keyword evidence="1" id="KW-0539">Nucleus</keyword>
<dbReference type="GO" id="GO:0003677">
    <property type="term" value="F:DNA binding"/>
    <property type="evidence" value="ECO:0007669"/>
    <property type="project" value="UniProtKB-UniRule"/>
</dbReference>
<dbReference type="PROSITE" id="PS50960">
    <property type="entry name" value="HTH_PSQ"/>
    <property type="match status" value="1"/>
</dbReference>
<accession>A0A834ES89</accession>
<dbReference type="InterPro" id="IPR009057">
    <property type="entry name" value="Homeodomain-like_sf"/>
</dbReference>
<dbReference type="InterPro" id="IPR050863">
    <property type="entry name" value="CenT-Element_Derived"/>
</dbReference>
<proteinExistence type="predicted"/>
<dbReference type="EMBL" id="JABVXQ010000002">
    <property type="protein sequence ID" value="KAF6127691.1"/>
    <property type="molecule type" value="Genomic_DNA"/>
</dbReference>
<dbReference type="GO" id="GO:0005634">
    <property type="term" value="C:nucleus"/>
    <property type="evidence" value="ECO:0007669"/>
    <property type="project" value="UniProtKB-SubCell"/>
</dbReference>
<protein>
    <recommendedName>
        <fullName evidence="2">HTH psq-type domain-containing protein</fullName>
    </recommendedName>
</protein>
<organism evidence="3 4">
    <name type="scientific">Phyllostomus discolor</name>
    <name type="common">pale spear-nosed bat</name>
    <dbReference type="NCBI Taxonomy" id="89673"/>
    <lineage>
        <taxon>Eukaryota</taxon>
        <taxon>Metazoa</taxon>
        <taxon>Chordata</taxon>
        <taxon>Craniata</taxon>
        <taxon>Vertebrata</taxon>
        <taxon>Euteleostomi</taxon>
        <taxon>Mammalia</taxon>
        <taxon>Eutheria</taxon>
        <taxon>Laurasiatheria</taxon>
        <taxon>Chiroptera</taxon>
        <taxon>Yangochiroptera</taxon>
        <taxon>Phyllostomidae</taxon>
        <taxon>Phyllostominae</taxon>
        <taxon>Phyllostomus</taxon>
    </lineage>
</organism>
<dbReference type="InterPro" id="IPR007889">
    <property type="entry name" value="HTH_Psq"/>
</dbReference>
<evidence type="ECO:0000259" key="2">
    <source>
        <dbReference type="PROSITE" id="PS50960"/>
    </source>
</evidence>
<dbReference type="AlphaFoldDB" id="A0A834ES89"/>
<dbReference type="SUPFAM" id="SSF46689">
    <property type="entry name" value="Homeodomain-like"/>
    <property type="match status" value="1"/>
</dbReference>
<evidence type="ECO:0000313" key="3">
    <source>
        <dbReference type="EMBL" id="KAF6127691.1"/>
    </source>
</evidence>
<comment type="caution">
    <text evidence="3">The sequence shown here is derived from an EMBL/GenBank/DDBJ whole genome shotgun (WGS) entry which is preliminary data.</text>
</comment>
<dbReference type="Pfam" id="PF04218">
    <property type="entry name" value="CENP-B_N"/>
    <property type="match status" value="1"/>
</dbReference>
<feature type="DNA-binding region" description="H-T-H motif" evidence="1">
    <location>
        <begin position="28"/>
        <end position="48"/>
    </location>
</feature>
<dbReference type="Proteomes" id="UP000664940">
    <property type="component" value="Unassembled WGS sequence"/>
</dbReference>